<accession>A0A9D2NS58</accession>
<evidence type="ECO:0000313" key="2">
    <source>
        <dbReference type="EMBL" id="HJC36365.1"/>
    </source>
</evidence>
<reference evidence="2" key="2">
    <citation type="submission" date="2021-04" db="EMBL/GenBank/DDBJ databases">
        <authorList>
            <person name="Gilroy R."/>
        </authorList>
    </citation>
    <scope>NUCLEOTIDE SEQUENCE</scope>
    <source>
        <strain evidence="2">CHK187-11901</strain>
    </source>
</reference>
<organism evidence="2 3">
    <name type="scientific">Candidatus Merdibacter merdavium</name>
    <dbReference type="NCBI Taxonomy" id="2838692"/>
    <lineage>
        <taxon>Bacteria</taxon>
        <taxon>Bacillati</taxon>
        <taxon>Bacillota</taxon>
        <taxon>Erysipelotrichia</taxon>
        <taxon>Erysipelotrichales</taxon>
        <taxon>Erysipelotrichaceae</taxon>
        <taxon>Merdibacter</taxon>
    </lineage>
</organism>
<dbReference type="Proteomes" id="UP000823896">
    <property type="component" value="Unassembled WGS sequence"/>
</dbReference>
<reference evidence="2" key="1">
    <citation type="journal article" date="2021" name="PeerJ">
        <title>Extensive microbial diversity within the chicken gut microbiome revealed by metagenomics and culture.</title>
        <authorList>
            <person name="Gilroy R."/>
            <person name="Ravi A."/>
            <person name="Getino M."/>
            <person name="Pursley I."/>
            <person name="Horton D.L."/>
            <person name="Alikhan N.F."/>
            <person name="Baker D."/>
            <person name="Gharbi K."/>
            <person name="Hall N."/>
            <person name="Watson M."/>
            <person name="Adriaenssens E.M."/>
            <person name="Foster-Nyarko E."/>
            <person name="Jarju S."/>
            <person name="Secka A."/>
            <person name="Antonio M."/>
            <person name="Oren A."/>
            <person name="Chaudhuri R.R."/>
            <person name="La Ragione R."/>
            <person name="Hildebrand F."/>
            <person name="Pallen M.J."/>
        </authorList>
    </citation>
    <scope>NUCLEOTIDE SEQUENCE</scope>
    <source>
        <strain evidence="2">CHK187-11901</strain>
    </source>
</reference>
<gene>
    <name evidence="2" type="ORF">H9702_04460</name>
</gene>
<comment type="caution">
    <text evidence="2">The sequence shown here is derived from an EMBL/GenBank/DDBJ whole genome shotgun (WGS) entry which is preliminary data.</text>
</comment>
<protein>
    <submittedName>
        <fullName evidence="2">FIVAR domain-containing protein</fullName>
    </submittedName>
</protein>
<dbReference type="Pfam" id="PF07554">
    <property type="entry name" value="FIVAR"/>
    <property type="match status" value="2"/>
</dbReference>
<name>A0A9D2NS58_9FIRM</name>
<feature type="coiled-coil region" evidence="1">
    <location>
        <begin position="28"/>
        <end position="63"/>
    </location>
</feature>
<proteinExistence type="predicted"/>
<evidence type="ECO:0000256" key="1">
    <source>
        <dbReference type="SAM" id="Coils"/>
    </source>
</evidence>
<dbReference type="Gene3D" id="1.20.1270.90">
    <property type="entry name" value="AF1782-like"/>
    <property type="match status" value="2"/>
</dbReference>
<evidence type="ECO:0000313" key="3">
    <source>
        <dbReference type="Proteomes" id="UP000823896"/>
    </source>
</evidence>
<dbReference type="EMBL" id="DWWM01000027">
    <property type="protein sequence ID" value="HJC36365.1"/>
    <property type="molecule type" value="Genomic_DNA"/>
</dbReference>
<keyword evidence="1" id="KW-0175">Coiled coil</keyword>
<dbReference type="AlphaFoldDB" id="A0A9D2NS58"/>
<sequence>MKRQRTEHEIELVTEMVANIGSYVPSTVEGLQDKLADAQAAMNATTQEEIDAATATLREARLNARTKADVSALEELIAYAAALDMRGFTAQSAAEVIQAIEQCRLIARDPEATQEDVDIQLQALQSAIDGLRTAEKADGSADTAAAAQSGAMSALLLAAGGGAWLARKKQDD</sequence>